<reference evidence="2" key="1">
    <citation type="submission" date="2018-06" db="EMBL/GenBank/DDBJ databases">
        <authorList>
            <person name="Zhirakovskaya E."/>
        </authorList>
    </citation>
    <scope>NUCLEOTIDE SEQUENCE</scope>
</reference>
<proteinExistence type="predicted"/>
<feature type="transmembrane region" description="Helical" evidence="1">
    <location>
        <begin position="124"/>
        <end position="145"/>
    </location>
</feature>
<keyword evidence="1" id="KW-1133">Transmembrane helix</keyword>
<name>A0A3B0V9P2_9ZZZZ</name>
<evidence type="ECO:0000313" key="2">
    <source>
        <dbReference type="EMBL" id="VAW34897.1"/>
    </source>
</evidence>
<protein>
    <submittedName>
        <fullName evidence="2">Uncharacterized protein</fullName>
    </submittedName>
</protein>
<feature type="transmembrane region" description="Helical" evidence="1">
    <location>
        <begin position="6"/>
        <end position="33"/>
    </location>
</feature>
<keyword evidence="1" id="KW-0812">Transmembrane</keyword>
<feature type="transmembrane region" description="Helical" evidence="1">
    <location>
        <begin position="45"/>
        <end position="70"/>
    </location>
</feature>
<evidence type="ECO:0000256" key="1">
    <source>
        <dbReference type="SAM" id="Phobius"/>
    </source>
</evidence>
<sequence length="172" mass="18604">MDLQTILLIGHVMGVALGAGGATTSDFLFLTILRNGRIHKTEYRLLKVASGIVIAGLMLLTATGIGLIILSGSFTHRFFAKMTIVLIAALNGGLMHAKLFPILRQSAHRQQHFHLNGFAKKLPRISIFGAVSAVSWYAALILGLWRSLTLSYPQILSGICCHIAVSHAGCHY</sequence>
<gene>
    <name evidence="2" type="ORF">MNBD_CHLOROFLEXI01-5275</name>
</gene>
<dbReference type="AlphaFoldDB" id="A0A3B0V9P2"/>
<organism evidence="2">
    <name type="scientific">hydrothermal vent metagenome</name>
    <dbReference type="NCBI Taxonomy" id="652676"/>
    <lineage>
        <taxon>unclassified sequences</taxon>
        <taxon>metagenomes</taxon>
        <taxon>ecological metagenomes</taxon>
    </lineage>
</organism>
<dbReference type="EMBL" id="UOEU01000556">
    <property type="protein sequence ID" value="VAW34897.1"/>
    <property type="molecule type" value="Genomic_DNA"/>
</dbReference>
<feature type="transmembrane region" description="Helical" evidence="1">
    <location>
        <begin position="82"/>
        <end position="103"/>
    </location>
</feature>
<keyword evidence="1" id="KW-0472">Membrane</keyword>
<accession>A0A3B0V9P2</accession>